<dbReference type="GO" id="GO:0016045">
    <property type="term" value="P:detection of bacterium"/>
    <property type="evidence" value="ECO:0007669"/>
    <property type="project" value="TreeGrafter"/>
</dbReference>
<organism evidence="2 3">
    <name type="scientific">Psylliodes chrysocephalus</name>
    <dbReference type="NCBI Taxonomy" id="3402493"/>
    <lineage>
        <taxon>Eukaryota</taxon>
        <taxon>Metazoa</taxon>
        <taxon>Ecdysozoa</taxon>
        <taxon>Arthropoda</taxon>
        <taxon>Hexapoda</taxon>
        <taxon>Insecta</taxon>
        <taxon>Pterygota</taxon>
        <taxon>Neoptera</taxon>
        <taxon>Endopterygota</taxon>
        <taxon>Coleoptera</taxon>
        <taxon>Polyphaga</taxon>
        <taxon>Cucujiformia</taxon>
        <taxon>Chrysomeloidea</taxon>
        <taxon>Chrysomelidae</taxon>
        <taxon>Galerucinae</taxon>
        <taxon>Alticini</taxon>
        <taxon>Psylliodes</taxon>
    </lineage>
</organism>
<evidence type="ECO:0000313" key="3">
    <source>
        <dbReference type="Proteomes" id="UP001153636"/>
    </source>
</evidence>
<dbReference type="PANTHER" id="PTHR46914:SF1">
    <property type="entry name" value="BACULOVIRAL IAP REPEAT-CONTAINING PROTEIN 1"/>
    <property type="match status" value="1"/>
</dbReference>
<keyword evidence="1" id="KW-1133">Transmembrane helix</keyword>
<dbReference type="Proteomes" id="UP001153636">
    <property type="component" value="Chromosome 2"/>
</dbReference>
<dbReference type="OrthoDB" id="5855668at2759"/>
<dbReference type="GO" id="GO:0072557">
    <property type="term" value="C:IPAF inflammasome complex"/>
    <property type="evidence" value="ECO:0007669"/>
    <property type="project" value="TreeGrafter"/>
</dbReference>
<evidence type="ECO:0000313" key="2">
    <source>
        <dbReference type="EMBL" id="CAH1106757.1"/>
    </source>
</evidence>
<dbReference type="PROSITE" id="PS50143">
    <property type="entry name" value="BIR_REPEAT_2"/>
    <property type="match status" value="1"/>
</dbReference>
<dbReference type="GO" id="GO:0043027">
    <property type="term" value="F:cysteine-type endopeptidase inhibitor activity involved in apoptotic process"/>
    <property type="evidence" value="ECO:0007669"/>
    <property type="project" value="InterPro"/>
</dbReference>
<keyword evidence="1" id="KW-0812">Transmembrane</keyword>
<reference evidence="2" key="1">
    <citation type="submission" date="2022-01" db="EMBL/GenBank/DDBJ databases">
        <authorList>
            <person name="King R."/>
        </authorList>
    </citation>
    <scope>NUCLEOTIDE SEQUENCE</scope>
</reference>
<dbReference type="SMART" id="SM00238">
    <property type="entry name" value="BIR"/>
    <property type="match status" value="1"/>
</dbReference>
<sequence>MCANDYSRFLELFDHRLKSFENWKGVVSPIDLALAGFHYIDEEDVVKCFECNIEINKWKPGDVPILDHLKFSPNCSYAKMMESTKKINEEKCSFFRIILLSFFLLSAIDAYFYTFIVLLFIITIYKTLEKIIISGLMTFTLSTKIGLNNRSDVIETDDDLQRLV</sequence>
<dbReference type="GO" id="GO:0043066">
    <property type="term" value="P:negative regulation of apoptotic process"/>
    <property type="evidence" value="ECO:0007669"/>
    <property type="project" value="InterPro"/>
</dbReference>
<keyword evidence="1" id="KW-0472">Membrane</keyword>
<dbReference type="GO" id="GO:0042742">
    <property type="term" value="P:defense response to bacterium"/>
    <property type="evidence" value="ECO:0007669"/>
    <property type="project" value="TreeGrafter"/>
</dbReference>
<keyword evidence="3" id="KW-1185">Reference proteome</keyword>
<accession>A0A9P0CY04</accession>
<dbReference type="InterPro" id="IPR001370">
    <property type="entry name" value="BIR_rpt"/>
</dbReference>
<dbReference type="Pfam" id="PF00653">
    <property type="entry name" value="BIR"/>
    <property type="match status" value="1"/>
</dbReference>
<dbReference type="SUPFAM" id="SSF57924">
    <property type="entry name" value="Inhibitor of apoptosis (IAP) repeat"/>
    <property type="match status" value="1"/>
</dbReference>
<dbReference type="InterPro" id="IPR028789">
    <property type="entry name" value="Naip"/>
</dbReference>
<evidence type="ECO:0000256" key="1">
    <source>
        <dbReference type="SAM" id="Phobius"/>
    </source>
</evidence>
<proteinExistence type="predicted"/>
<dbReference type="CDD" id="cd00022">
    <property type="entry name" value="BIR"/>
    <property type="match status" value="1"/>
</dbReference>
<dbReference type="Gene3D" id="1.10.1170.10">
    <property type="entry name" value="Inhibitor Of Apoptosis Protein (2mihbC-IAP-1), Chain A"/>
    <property type="match status" value="1"/>
</dbReference>
<dbReference type="AlphaFoldDB" id="A0A9P0CY04"/>
<protein>
    <submittedName>
        <fullName evidence="2">Uncharacterized protein</fullName>
    </submittedName>
</protein>
<dbReference type="GO" id="GO:0005524">
    <property type="term" value="F:ATP binding"/>
    <property type="evidence" value="ECO:0007669"/>
    <property type="project" value="TreeGrafter"/>
</dbReference>
<dbReference type="EMBL" id="OV651814">
    <property type="protein sequence ID" value="CAH1106757.1"/>
    <property type="molecule type" value="Genomic_DNA"/>
</dbReference>
<feature type="transmembrane region" description="Helical" evidence="1">
    <location>
        <begin position="94"/>
        <end position="125"/>
    </location>
</feature>
<name>A0A9P0CY04_9CUCU</name>
<dbReference type="PANTHER" id="PTHR46914">
    <property type="entry name" value="BACULOVIRAL IAP REPEAT-CONTAINING PROTEIN 1"/>
    <property type="match status" value="1"/>
</dbReference>
<gene>
    <name evidence="2" type="ORF">PSYICH_LOCUS7628</name>
</gene>